<sequence>MRRCLVFILSIILSPVVNSQEILYKKTNKNYSWRTATKSQIDSFYYGLEPINSSKKKIHLRISLTGQLIDLFSTDGVNYMGVLTNVITEYGSEKVKGQDYESNVARQEVFQKIDLDKIKVKYVIDSLNSSKLLNFPTDSLIPNWNNNFLHCSYIHIQQKINQKFKSQEYYCPWSQDDSLSFKSIIVDNHQLLKKVFHLDSLYSSFQNKLPKGKTYSRDGYRLMYKLTDKESAGWNQDKPRRDYLKGIKDTVDNYLKSRLDNLDIELVEIDCFEDYRLVFGKNGKIKKIRVSKYDKPKLKNSLGLKHFLEEKSEVRKCKRKIREVFDEMDLSFLSLKHEIHRTFSFDHKKQFHLTDDTIY</sequence>
<proteinExistence type="predicted"/>
<dbReference type="RefSeq" id="WP_166524882.1">
    <property type="nucleotide sequence ID" value="NZ_JAAABI010000013.1"/>
</dbReference>
<reference evidence="2" key="1">
    <citation type="submission" date="2020-01" db="EMBL/GenBank/DDBJ databases">
        <title>Muricauda ochracea sp. nov., isolated from a tidal flat of Garorim bay in Korea.</title>
        <authorList>
            <person name="Kim D."/>
            <person name="Yoo Y."/>
            <person name="Kim J.-J."/>
        </authorList>
    </citation>
    <scope>NUCLEOTIDE SEQUENCE</scope>
    <source>
        <strain evidence="2">JGD-17</strain>
    </source>
</reference>
<name>A0A964TFH5_9FLAO</name>
<organism evidence="2 3">
    <name type="scientific">Flagellimonas ochracea</name>
    <dbReference type="NCBI Taxonomy" id="2696472"/>
    <lineage>
        <taxon>Bacteria</taxon>
        <taxon>Pseudomonadati</taxon>
        <taxon>Bacteroidota</taxon>
        <taxon>Flavobacteriia</taxon>
        <taxon>Flavobacteriales</taxon>
        <taxon>Flavobacteriaceae</taxon>
        <taxon>Flagellimonas</taxon>
    </lineage>
</organism>
<dbReference type="AlphaFoldDB" id="A0A964TFH5"/>
<feature type="signal peptide" evidence="1">
    <location>
        <begin position="1"/>
        <end position="19"/>
    </location>
</feature>
<protein>
    <submittedName>
        <fullName evidence="2">Uncharacterized protein</fullName>
    </submittedName>
</protein>
<comment type="caution">
    <text evidence="2">The sequence shown here is derived from an EMBL/GenBank/DDBJ whole genome shotgun (WGS) entry which is preliminary data.</text>
</comment>
<accession>A0A964TFH5</accession>
<dbReference type="Proteomes" id="UP000667650">
    <property type="component" value="Unassembled WGS sequence"/>
</dbReference>
<gene>
    <name evidence="2" type="ORF">GTQ34_16285</name>
</gene>
<feature type="chain" id="PRO_5038110019" evidence="1">
    <location>
        <begin position="20"/>
        <end position="359"/>
    </location>
</feature>
<keyword evidence="1" id="KW-0732">Signal</keyword>
<dbReference type="EMBL" id="JAAABI010000013">
    <property type="protein sequence ID" value="NAY93471.1"/>
    <property type="molecule type" value="Genomic_DNA"/>
</dbReference>
<evidence type="ECO:0000256" key="1">
    <source>
        <dbReference type="SAM" id="SignalP"/>
    </source>
</evidence>
<keyword evidence="3" id="KW-1185">Reference proteome</keyword>
<evidence type="ECO:0000313" key="3">
    <source>
        <dbReference type="Proteomes" id="UP000667650"/>
    </source>
</evidence>
<evidence type="ECO:0000313" key="2">
    <source>
        <dbReference type="EMBL" id="NAY93471.1"/>
    </source>
</evidence>